<protein>
    <submittedName>
        <fullName evidence="1">Uncharacterized protein</fullName>
    </submittedName>
</protein>
<name>A0ABV3LKN7_9MICO</name>
<reference evidence="1 2" key="1">
    <citation type="submission" date="2024-06" db="EMBL/GenBank/DDBJ databases">
        <title>The Natural Products Discovery Center: Release of the First 8490 Sequenced Strains for Exploring Actinobacteria Biosynthetic Diversity.</title>
        <authorList>
            <person name="Kalkreuter E."/>
            <person name="Kautsar S.A."/>
            <person name="Yang D."/>
            <person name="Bader C.D."/>
            <person name="Teijaro C.N."/>
            <person name="Fluegel L."/>
            <person name="Davis C.M."/>
            <person name="Simpson J.R."/>
            <person name="Lauterbach L."/>
            <person name="Steele A.D."/>
            <person name="Gui C."/>
            <person name="Meng S."/>
            <person name="Li G."/>
            <person name="Viehrig K."/>
            <person name="Ye F."/>
            <person name="Su P."/>
            <person name="Kiefer A.F."/>
            <person name="Nichols A."/>
            <person name="Cepeda A.J."/>
            <person name="Yan W."/>
            <person name="Fan B."/>
            <person name="Jiang Y."/>
            <person name="Adhikari A."/>
            <person name="Zheng C.-J."/>
            <person name="Schuster L."/>
            <person name="Cowan T.M."/>
            <person name="Smanski M.J."/>
            <person name="Chevrette M.G."/>
            <person name="De Carvalho L.P.S."/>
            <person name="Shen B."/>
        </authorList>
    </citation>
    <scope>NUCLEOTIDE SEQUENCE [LARGE SCALE GENOMIC DNA]</scope>
    <source>
        <strain evidence="1 2">NPDC077434</strain>
    </source>
</reference>
<dbReference type="RefSeq" id="WP_033105356.1">
    <property type="nucleotide sequence ID" value="NZ_JAJVKR010000002.1"/>
</dbReference>
<comment type="caution">
    <text evidence="1">The sequence shown here is derived from an EMBL/GenBank/DDBJ whole genome shotgun (WGS) entry which is preliminary data.</text>
</comment>
<accession>A0ABV3LKN7</accession>
<gene>
    <name evidence="1" type="ORF">AB0301_15480</name>
</gene>
<dbReference type="Proteomes" id="UP001553715">
    <property type="component" value="Unassembled WGS sequence"/>
</dbReference>
<sequence length="415" mass="44987">MFFDPDYASFVHSHSALRLRVTAPTDPPISRTFDICRGAPLSWLGESFLLSTGRTRPDGPDEESGWYGDVDSIIPRASWQYGGMPLEPEAGPTLSIPGMAGDCRVEVLDDATATVVGEPHVRIVDGTPDTPRAVAAWELSPASFHIDHVQHELTREFGLVLPDRESVCFHEMSRAFGDASALRPLAEALAPLQRLALRSHLEDAELMTAPLIDAAAARSLTHGLAWLIDRIGAEGMEQDEHGWLPVELAREAEQALEWVPAPGAPPSPGHALLSTARSLRFIRRFKGRVIPVAHTRELSANPLRAVRELGSGAQRRSQGYSWSGQPDHAETLALLAVADGTATASVDLNERVMNGLAALDENQEYPYRQTTDAERESSAKQAVTSLMEVLAPLGGHGGYGLFTPAVRAFAHSLLR</sequence>
<keyword evidence="2" id="KW-1185">Reference proteome</keyword>
<evidence type="ECO:0000313" key="2">
    <source>
        <dbReference type="Proteomes" id="UP001553715"/>
    </source>
</evidence>
<proteinExistence type="predicted"/>
<evidence type="ECO:0000313" key="1">
    <source>
        <dbReference type="EMBL" id="MEW1976457.1"/>
    </source>
</evidence>
<organism evidence="1 2">
    <name type="scientific">Microbacterium profundi</name>
    <dbReference type="NCBI Taxonomy" id="450380"/>
    <lineage>
        <taxon>Bacteria</taxon>
        <taxon>Bacillati</taxon>
        <taxon>Actinomycetota</taxon>
        <taxon>Actinomycetes</taxon>
        <taxon>Micrococcales</taxon>
        <taxon>Microbacteriaceae</taxon>
        <taxon>Microbacterium</taxon>
    </lineage>
</organism>
<dbReference type="EMBL" id="JBFBMH010000031">
    <property type="protein sequence ID" value="MEW1976457.1"/>
    <property type="molecule type" value="Genomic_DNA"/>
</dbReference>